<organism evidence="2 3">
    <name type="scientific">Candidatus Nitrosocosmicus franklandianus</name>
    <dbReference type="NCBI Taxonomy" id="1798806"/>
    <lineage>
        <taxon>Archaea</taxon>
        <taxon>Nitrososphaerota</taxon>
        <taxon>Nitrososphaeria</taxon>
        <taxon>Nitrososphaerales</taxon>
        <taxon>Nitrososphaeraceae</taxon>
        <taxon>Candidatus Nitrosocosmicus</taxon>
    </lineage>
</organism>
<gene>
    <name evidence="2" type="ORF">NFRAN_0957</name>
</gene>
<keyword evidence="1" id="KW-1133">Transmembrane helix</keyword>
<dbReference type="InterPro" id="IPR003787">
    <property type="entry name" value="Sulphur_relay_DsrE/F-like"/>
</dbReference>
<keyword evidence="1" id="KW-0472">Membrane</keyword>
<proteinExistence type="predicted"/>
<dbReference type="AlphaFoldDB" id="A0A484I6D2"/>
<evidence type="ECO:0000313" key="3">
    <source>
        <dbReference type="Proteomes" id="UP000294299"/>
    </source>
</evidence>
<evidence type="ECO:0008006" key="4">
    <source>
        <dbReference type="Google" id="ProtNLM"/>
    </source>
</evidence>
<dbReference type="Pfam" id="PF02635">
    <property type="entry name" value="DsrE"/>
    <property type="match status" value="1"/>
</dbReference>
<dbReference type="Proteomes" id="UP000294299">
    <property type="component" value="Chromosome NFRAN"/>
</dbReference>
<reference evidence="2 3" key="1">
    <citation type="submission" date="2019-02" db="EMBL/GenBank/DDBJ databases">
        <authorList>
            <person name="Lehtovirta-Morley E L."/>
        </authorList>
    </citation>
    <scope>NUCLEOTIDE SEQUENCE [LARGE SCALE GENOMIC DNA]</scope>
    <source>
        <strain evidence="2">NFRAN1</strain>
    </source>
</reference>
<dbReference type="EMBL" id="LR216287">
    <property type="protein sequence ID" value="VFJ13279.1"/>
    <property type="molecule type" value="Genomic_DNA"/>
</dbReference>
<dbReference type="InterPro" id="IPR027396">
    <property type="entry name" value="DsrEFH-like"/>
</dbReference>
<evidence type="ECO:0000313" key="2">
    <source>
        <dbReference type="EMBL" id="VFJ13279.1"/>
    </source>
</evidence>
<accession>A0A484I6D2</accession>
<name>A0A484I6D2_9ARCH</name>
<protein>
    <recommendedName>
        <fullName evidence="4">DsrE/DsrF-like family protein</fullName>
    </recommendedName>
</protein>
<dbReference type="Gene3D" id="3.40.1260.10">
    <property type="entry name" value="DsrEFH-like"/>
    <property type="match status" value="1"/>
</dbReference>
<keyword evidence="3" id="KW-1185">Reference proteome</keyword>
<dbReference type="KEGG" id="nfn:NFRAN_0957"/>
<keyword evidence="1" id="KW-0812">Transmembrane</keyword>
<sequence length="177" mass="19558">MTSATSILKRSVYVCSLLILLIGGYLFVLPNVGNIYSYNFNWFSENSISIVFAQTSASTMDNMNKTKLVYHLSSDEPWRATIALLDSQTMLKMGYNVTLMLSIEGVQLGVKNPHQYLGLQPLIKNVSDFISKGGQVIICETCLKIAGYDNTDIINGSIIGDPKIMANLLNQTTVVDY</sequence>
<feature type="transmembrane region" description="Helical" evidence="1">
    <location>
        <begin position="12"/>
        <end position="29"/>
    </location>
</feature>
<dbReference type="SUPFAM" id="SSF75169">
    <property type="entry name" value="DsrEFH-like"/>
    <property type="match status" value="1"/>
</dbReference>
<evidence type="ECO:0000256" key="1">
    <source>
        <dbReference type="SAM" id="Phobius"/>
    </source>
</evidence>